<name>A0A8T1PSE3_CARIL</name>
<comment type="caution">
    <text evidence="2">The sequence shown here is derived from an EMBL/GenBank/DDBJ whole genome shotgun (WGS) entry which is preliminary data.</text>
</comment>
<keyword evidence="3" id="KW-1185">Reference proteome</keyword>
<dbReference type="Pfam" id="PF24626">
    <property type="entry name" value="SH3_Tf2-1"/>
    <property type="match status" value="1"/>
</dbReference>
<gene>
    <name evidence="2" type="ORF">CIPAW_07G080200</name>
</gene>
<organism evidence="2 3">
    <name type="scientific">Carya illinoinensis</name>
    <name type="common">Pecan</name>
    <dbReference type="NCBI Taxonomy" id="32201"/>
    <lineage>
        <taxon>Eukaryota</taxon>
        <taxon>Viridiplantae</taxon>
        <taxon>Streptophyta</taxon>
        <taxon>Embryophyta</taxon>
        <taxon>Tracheophyta</taxon>
        <taxon>Spermatophyta</taxon>
        <taxon>Magnoliopsida</taxon>
        <taxon>eudicotyledons</taxon>
        <taxon>Gunneridae</taxon>
        <taxon>Pentapetalae</taxon>
        <taxon>rosids</taxon>
        <taxon>fabids</taxon>
        <taxon>Fagales</taxon>
        <taxon>Juglandaceae</taxon>
        <taxon>Carya</taxon>
    </lineage>
</organism>
<dbReference type="EMBL" id="CM031815">
    <property type="protein sequence ID" value="KAG6647459.1"/>
    <property type="molecule type" value="Genomic_DNA"/>
</dbReference>
<dbReference type="AlphaFoldDB" id="A0A8T1PSE3"/>
<evidence type="ECO:0000259" key="1">
    <source>
        <dbReference type="Pfam" id="PF24626"/>
    </source>
</evidence>
<protein>
    <recommendedName>
        <fullName evidence="1">Tf2-1-like SH3-like domain-containing protein</fullName>
    </recommendedName>
</protein>
<evidence type="ECO:0000313" key="3">
    <source>
        <dbReference type="Proteomes" id="UP000811609"/>
    </source>
</evidence>
<reference evidence="2" key="1">
    <citation type="submission" date="2020-12" db="EMBL/GenBank/DDBJ databases">
        <title>WGS assembly of Carya illinoinensis cv. Pawnee.</title>
        <authorList>
            <person name="Platts A."/>
            <person name="Shu S."/>
            <person name="Wright S."/>
            <person name="Barry K."/>
            <person name="Edger P."/>
            <person name="Pires J.C."/>
            <person name="Schmutz J."/>
        </authorList>
    </citation>
    <scope>NUCLEOTIDE SEQUENCE</scope>
    <source>
        <tissue evidence="2">Leaf</tissue>
    </source>
</reference>
<feature type="domain" description="Tf2-1-like SH3-like" evidence="1">
    <location>
        <begin position="8"/>
        <end position="58"/>
    </location>
</feature>
<sequence length="113" mass="12409">MIYIRPKQRPLGLASKLQAHSAGPFKILKRVGPNAYVIDLPSHFGCHSIFNVEDLVAYKGHFNPSNYSLLPPSLDLDPEPLATPTPIPSITAHKDKIDAILDEQVVLTNEGEV</sequence>
<dbReference type="Proteomes" id="UP000811609">
    <property type="component" value="Chromosome 7"/>
</dbReference>
<accession>A0A8T1PSE3</accession>
<dbReference type="InterPro" id="IPR056924">
    <property type="entry name" value="SH3_Tf2-1"/>
</dbReference>
<proteinExistence type="predicted"/>
<evidence type="ECO:0000313" key="2">
    <source>
        <dbReference type="EMBL" id="KAG6647459.1"/>
    </source>
</evidence>